<dbReference type="NCBIfam" id="TIGR02874">
    <property type="entry name" value="spore_ytfJ"/>
    <property type="match status" value="1"/>
</dbReference>
<gene>
    <name evidence="2" type="primary">ytfJ</name>
    <name evidence="2" type="ORF">SAMEA3545359_00831</name>
</gene>
<organism evidence="2">
    <name type="scientific">uncultured Anaerotruncus sp</name>
    <dbReference type="NCBI Taxonomy" id="905011"/>
    <lineage>
        <taxon>Bacteria</taxon>
        <taxon>Bacillati</taxon>
        <taxon>Bacillota</taxon>
        <taxon>Clostridia</taxon>
        <taxon>Eubacteriales</taxon>
        <taxon>Oscillospiraceae</taxon>
        <taxon>Anaerotruncus</taxon>
        <taxon>environmental samples</taxon>
    </lineage>
</organism>
<evidence type="ECO:0000256" key="1">
    <source>
        <dbReference type="SAM" id="MobiDB-lite"/>
    </source>
</evidence>
<dbReference type="EMBL" id="FMHG01000001">
    <property type="protein sequence ID" value="SCJ56377.1"/>
    <property type="molecule type" value="Genomic_DNA"/>
</dbReference>
<sequence>MSEHPIQGLIDSAMNKIREMIDGNTVIGDPIRMGEDCVIIPVSKVSIGFASGGSDLPTKVQKDMFGGGSGGGLSVSPIGFLVVNKGDVRLMEFTKKSDTTADRLVSMVPDVVDKVTSLVDGKKDKKAPPPARPAADKPQQEPQQES</sequence>
<accession>A0A1C6HFQ8</accession>
<dbReference type="PANTHER" id="PTHR39162">
    <property type="entry name" value="GLL3345 PROTEIN"/>
    <property type="match status" value="1"/>
</dbReference>
<dbReference type="Pfam" id="PF09579">
    <property type="entry name" value="Spore_YtfJ"/>
    <property type="match status" value="1"/>
</dbReference>
<proteinExistence type="predicted"/>
<reference evidence="2" key="1">
    <citation type="submission" date="2015-09" db="EMBL/GenBank/DDBJ databases">
        <authorList>
            <consortium name="Pathogen Informatics"/>
        </authorList>
    </citation>
    <scope>NUCLEOTIDE SEQUENCE</scope>
    <source>
        <strain evidence="2">2789STDY5834896</strain>
    </source>
</reference>
<dbReference type="AlphaFoldDB" id="A0A1C6HFQ8"/>
<dbReference type="PIRSF" id="PIRSF021377">
    <property type="entry name" value="YtfJ"/>
    <property type="match status" value="1"/>
</dbReference>
<dbReference type="InterPro" id="IPR014229">
    <property type="entry name" value="Spore_YtfJ"/>
</dbReference>
<feature type="region of interest" description="Disordered" evidence="1">
    <location>
        <begin position="117"/>
        <end position="146"/>
    </location>
</feature>
<protein>
    <submittedName>
        <fullName evidence="2">Uncharacterized spore protein ytfJ</fullName>
    </submittedName>
</protein>
<name>A0A1C6HFQ8_9FIRM</name>
<dbReference type="PANTHER" id="PTHR39162:SF1">
    <property type="entry name" value="SPORULATION PROTEIN YTFJ"/>
    <property type="match status" value="1"/>
</dbReference>
<evidence type="ECO:0000313" key="2">
    <source>
        <dbReference type="EMBL" id="SCJ56377.1"/>
    </source>
</evidence>